<proteinExistence type="predicted"/>
<protein>
    <submittedName>
        <fullName evidence="2">Uncharacterized protein</fullName>
    </submittedName>
</protein>
<keyword evidence="1" id="KW-0472">Membrane</keyword>
<reference evidence="2 3" key="1">
    <citation type="submission" date="2018-08" db="EMBL/GenBank/DDBJ databases">
        <title>Genomic Encyclopedia of Type Strains, Phase III (KMG-III): the genomes of soil and plant-associated and newly described type strains.</title>
        <authorList>
            <person name="Whitman W."/>
        </authorList>
    </citation>
    <scope>NUCLEOTIDE SEQUENCE [LARGE SCALE GENOMIC DNA]</scope>
    <source>
        <strain evidence="2 3">325-5</strain>
    </source>
</reference>
<gene>
    <name evidence="2" type="ORF">BX611_2114</name>
</gene>
<dbReference type="RefSeq" id="WP_115880940.1">
    <property type="nucleotide sequence ID" value="NZ_QTTQ01000011.1"/>
</dbReference>
<accession>A0A3D9RUY8</accession>
<sequence length="205" mass="22751">MSEKDYLQDLTEIKSIMNKSTRFLSLSGLSGILAGVYALVGAYVGNFLINSYKNSNSSISLLPISFFELLLVGIASIILILSVATAFVLTRKKAKKNKENIWNTASKRLLKNFMIPLIVGGLLCITLYQYNLIGLIAPFTLIFYGLACINASKYTLGNIYYLGLANVIIGLISTQFIGYGLFFWALGFGVFHIIYGVLMYTKYEK</sequence>
<feature type="transmembrane region" description="Helical" evidence="1">
    <location>
        <begin position="159"/>
        <end position="177"/>
    </location>
</feature>
<feature type="transmembrane region" description="Helical" evidence="1">
    <location>
        <begin position="134"/>
        <end position="152"/>
    </location>
</feature>
<comment type="caution">
    <text evidence="2">The sequence shown here is derived from an EMBL/GenBank/DDBJ whole genome shotgun (WGS) entry which is preliminary data.</text>
</comment>
<evidence type="ECO:0000313" key="3">
    <source>
        <dbReference type="Proteomes" id="UP000256429"/>
    </source>
</evidence>
<keyword evidence="1" id="KW-1133">Transmembrane helix</keyword>
<dbReference type="AlphaFoldDB" id="A0A3D9RUY8"/>
<dbReference type="OrthoDB" id="1120881at2"/>
<keyword evidence="1" id="KW-0812">Transmembrane</keyword>
<dbReference type="Proteomes" id="UP000256429">
    <property type="component" value="Unassembled WGS sequence"/>
</dbReference>
<feature type="transmembrane region" description="Helical" evidence="1">
    <location>
        <begin position="109"/>
        <end position="128"/>
    </location>
</feature>
<organism evidence="2 3">
    <name type="scientific">Lutibacter oceani</name>
    <dbReference type="NCBI Taxonomy" id="1853311"/>
    <lineage>
        <taxon>Bacteria</taxon>
        <taxon>Pseudomonadati</taxon>
        <taxon>Bacteroidota</taxon>
        <taxon>Flavobacteriia</taxon>
        <taxon>Flavobacteriales</taxon>
        <taxon>Flavobacteriaceae</taxon>
        <taxon>Lutibacter</taxon>
    </lineage>
</organism>
<dbReference type="EMBL" id="QTTQ01000011">
    <property type="protein sequence ID" value="REE80472.1"/>
    <property type="molecule type" value="Genomic_DNA"/>
</dbReference>
<evidence type="ECO:0000313" key="2">
    <source>
        <dbReference type="EMBL" id="REE80472.1"/>
    </source>
</evidence>
<keyword evidence="3" id="KW-1185">Reference proteome</keyword>
<name>A0A3D9RUY8_9FLAO</name>
<evidence type="ECO:0000256" key="1">
    <source>
        <dbReference type="SAM" id="Phobius"/>
    </source>
</evidence>
<feature type="transmembrane region" description="Helical" evidence="1">
    <location>
        <begin position="64"/>
        <end position="89"/>
    </location>
</feature>
<feature type="transmembrane region" description="Helical" evidence="1">
    <location>
        <begin position="183"/>
        <end position="201"/>
    </location>
</feature>
<feature type="transmembrane region" description="Helical" evidence="1">
    <location>
        <begin position="23"/>
        <end position="44"/>
    </location>
</feature>